<dbReference type="Proteomes" id="UP000308339">
    <property type="component" value="Segment"/>
</dbReference>
<sequence length="60" mass="6906">MKEISAREAAERLGVSYFQFLNYCRRDKAGVMTKGLVRKVGWGWIVLEDAVEALRDEKTN</sequence>
<keyword evidence="2" id="KW-1185">Reference proteome</keyword>
<gene>
    <name evidence="1" type="ORF">CPT_Serbin_055</name>
</gene>
<proteinExistence type="predicted"/>
<evidence type="ECO:0000313" key="2">
    <source>
        <dbReference type="Proteomes" id="UP000308339"/>
    </source>
</evidence>
<name>A0A482MGG1_9CAUD</name>
<evidence type="ECO:0000313" key="1">
    <source>
        <dbReference type="EMBL" id="QBQ72971.1"/>
    </source>
</evidence>
<reference evidence="1 2" key="1">
    <citation type="journal article" date="2019" name="Microbiol. Resour. Announc.">
        <title>Complete Genome Sequence of Serratia marcescens Siphophage Serbin.</title>
        <authorList>
            <person name="Williams E.A."/>
            <person name="Hopson H."/>
            <person name="Rodriguez A."/>
            <person name="Kongari R."/>
            <person name="Bonasera R."/>
            <person name="Hernandez-Morales A.C."/>
            <person name="Liu M."/>
        </authorList>
    </citation>
    <scope>NUCLEOTIDE SEQUENCE [LARGE SCALE GENOMIC DNA]</scope>
</reference>
<organism evidence="1 2">
    <name type="scientific">Serratia phage Serbin</name>
    <dbReference type="NCBI Taxonomy" id="2562181"/>
    <lineage>
        <taxon>Viruses</taxon>
        <taxon>Duplodnaviria</taxon>
        <taxon>Heunggongvirae</taxon>
        <taxon>Uroviricota</taxon>
        <taxon>Caudoviricetes</taxon>
        <taxon>Serbinvirus</taxon>
        <taxon>Serbinvirus serbin</taxon>
    </lineage>
</organism>
<dbReference type="EMBL" id="MK608336">
    <property type="protein sequence ID" value="QBQ72971.1"/>
    <property type="molecule type" value="Genomic_DNA"/>
</dbReference>
<protein>
    <submittedName>
        <fullName evidence="1">Uncharacterized protein</fullName>
    </submittedName>
</protein>
<accession>A0A482MGG1</accession>